<organism evidence="1 2">
    <name type="scientific">Candidatus Limivivens intestinipullorum</name>
    <dbReference type="NCBI Taxonomy" id="2840858"/>
    <lineage>
        <taxon>Bacteria</taxon>
        <taxon>Bacillati</taxon>
        <taxon>Bacillota</taxon>
        <taxon>Clostridia</taxon>
        <taxon>Lachnospirales</taxon>
        <taxon>Lachnospiraceae</taxon>
        <taxon>Lachnospiraceae incertae sedis</taxon>
        <taxon>Candidatus Limivivens</taxon>
    </lineage>
</organism>
<dbReference type="Pfam" id="PF14337">
    <property type="entry name" value="Abi_alpha"/>
    <property type="match status" value="1"/>
</dbReference>
<proteinExistence type="predicted"/>
<dbReference type="InterPro" id="IPR025506">
    <property type="entry name" value="Abi_alpha"/>
</dbReference>
<dbReference type="EMBL" id="DVIQ01000045">
    <property type="protein sequence ID" value="HIS31592.1"/>
    <property type="molecule type" value="Genomic_DNA"/>
</dbReference>
<dbReference type="Gene3D" id="3.30.110.190">
    <property type="match status" value="1"/>
</dbReference>
<reference evidence="1" key="2">
    <citation type="journal article" date="2021" name="PeerJ">
        <title>Extensive microbial diversity within the chicken gut microbiome revealed by metagenomics and culture.</title>
        <authorList>
            <person name="Gilroy R."/>
            <person name="Ravi A."/>
            <person name="Getino M."/>
            <person name="Pursley I."/>
            <person name="Horton D.L."/>
            <person name="Alikhan N.F."/>
            <person name="Baker D."/>
            <person name="Gharbi K."/>
            <person name="Hall N."/>
            <person name="Watson M."/>
            <person name="Adriaenssens E.M."/>
            <person name="Foster-Nyarko E."/>
            <person name="Jarju S."/>
            <person name="Secka A."/>
            <person name="Antonio M."/>
            <person name="Oren A."/>
            <person name="Chaudhuri R.R."/>
            <person name="La Ragione R."/>
            <person name="Hildebrand F."/>
            <person name="Pallen M.J."/>
        </authorList>
    </citation>
    <scope>NUCLEOTIDE SEQUENCE</scope>
    <source>
        <strain evidence="1">CHK190-19873</strain>
    </source>
</reference>
<reference evidence="1" key="1">
    <citation type="submission" date="2020-10" db="EMBL/GenBank/DDBJ databases">
        <authorList>
            <person name="Gilroy R."/>
        </authorList>
    </citation>
    <scope>NUCLEOTIDE SEQUENCE</scope>
    <source>
        <strain evidence="1">CHK190-19873</strain>
    </source>
</reference>
<protein>
    <submittedName>
        <fullName evidence="1">DUF4393 domain-containing protein</fullName>
    </submittedName>
</protein>
<gene>
    <name evidence="1" type="ORF">IAB44_08630</name>
</gene>
<name>A0A9D1JK25_9FIRM</name>
<evidence type="ECO:0000313" key="1">
    <source>
        <dbReference type="EMBL" id="HIS31592.1"/>
    </source>
</evidence>
<sequence length="268" mass="30840">MAPPPQNIHLGVADVIKEVKDTKTVSEADATSALLVRAIHAALSPLEKWVMQKEYNIAETKKLLEAKLQNVPIDHIITPPPYVAVPALQAISYCMDDDQLREMFAELLAHAMNSETVDNVHPTYVEIIKQMSPYDALVFGELIKQLIIPCIAIKYVRKENRASYPINDLVVFTDFKKYPLIPTQICLENLERLHLIEINRKSKLNTKDRYYMLEESCHEVVEQFIEENKRILDPEAYEVLYDEFIIEIRGFGQFFARACLGEKFQSIE</sequence>
<dbReference type="AlphaFoldDB" id="A0A9D1JK25"/>
<evidence type="ECO:0000313" key="2">
    <source>
        <dbReference type="Proteomes" id="UP000823935"/>
    </source>
</evidence>
<comment type="caution">
    <text evidence="1">The sequence shown here is derived from an EMBL/GenBank/DDBJ whole genome shotgun (WGS) entry which is preliminary data.</text>
</comment>
<accession>A0A9D1JK25</accession>
<dbReference type="Proteomes" id="UP000823935">
    <property type="component" value="Unassembled WGS sequence"/>
</dbReference>